<feature type="transmembrane region" description="Helical" evidence="7">
    <location>
        <begin position="172"/>
        <end position="191"/>
    </location>
</feature>
<dbReference type="GO" id="GO:0016020">
    <property type="term" value="C:membrane"/>
    <property type="evidence" value="ECO:0007669"/>
    <property type="project" value="UniProtKB-SubCell"/>
</dbReference>
<evidence type="ECO:0000256" key="1">
    <source>
        <dbReference type="ARBA" id="ARBA00004141"/>
    </source>
</evidence>
<feature type="transmembrane region" description="Helical" evidence="7">
    <location>
        <begin position="212"/>
        <end position="234"/>
    </location>
</feature>
<evidence type="ECO:0000256" key="2">
    <source>
        <dbReference type="ARBA" id="ARBA00022448"/>
    </source>
</evidence>
<evidence type="ECO:0000256" key="3">
    <source>
        <dbReference type="ARBA" id="ARBA00022692"/>
    </source>
</evidence>
<evidence type="ECO:0000313" key="10">
    <source>
        <dbReference type="Proteomes" id="UP000696485"/>
    </source>
</evidence>
<evidence type="ECO:0000256" key="5">
    <source>
        <dbReference type="ARBA" id="ARBA00022989"/>
    </source>
</evidence>
<evidence type="ECO:0000256" key="7">
    <source>
        <dbReference type="SAM" id="Phobius"/>
    </source>
</evidence>
<accession>A0A9P5VM83</accession>
<keyword evidence="5 7" id="KW-1133">Transmembrane helix</keyword>
<keyword evidence="3 7" id="KW-0812">Transmembrane</keyword>
<keyword evidence="6 7" id="KW-0472">Membrane</keyword>
<organism evidence="9 10">
    <name type="scientific">Podila minutissima</name>
    <dbReference type="NCBI Taxonomy" id="64525"/>
    <lineage>
        <taxon>Eukaryota</taxon>
        <taxon>Fungi</taxon>
        <taxon>Fungi incertae sedis</taxon>
        <taxon>Mucoromycota</taxon>
        <taxon>Mortierellomycotina</taxon>
        <taxon>Mortierellomycetes</taxon>
        <taxon>Mortierellales</taxon>
        <taxon>Mortierellaceae</taxon>
        <taxon>Podila</taxon>
    </lineage>
</organism>
<proteinExistence type="predicted"/>
<keyword evidence="2" id="KW-0813">Transport</keyword>
<feature type="domain" description="Amino acid permease/ SLC12A" evidence="8">
    <location>
        <begin position="1"/>
        <end position="235"/>
    </location>
</feature>
<dbReference type="Pfam" id="PF00324">
    <property type="entry name" value="AA_permease"/>
    <property type="match status" value="1"/>
</dbReference>
<evidence type="ECO:0000259" key="8">
    <source>
        <dbReference type="Pfam" id="PF00324"/>
    </source>
</evidence>
<evidence type="ECO:0000313" key="9">
    <source>
        <dbReference type="EMBL" id="KAF9331570.1"/>
    </source>
</evidence>
<dbReference type="AlphaFoldDB" id="A0A9P5VM83"/>
<dbReference type="PANTHER" id="PTHR43341">
    <property type="entry name" value="AMINO ACID PERMEASE"/>
    <property type="match status" value="1"/>
</dbReference>
<comment type="caution">
    <text evidence="9">The sequence shown here is derived from an EMBL/GenBank/DDBJ whole genome shotgun (WGS) entry which is preliminary data.</text>
</comment>
<sequence>MWIPARIFIVILVGITLLGVKAFGELEYWLSMIKVLTCVIFIIIGILIDTGAIGGDFIGGRNWHIEGGPIVGETAKEKTVSIFMTCVWAFFSFGGTKLTGVTTGKSSNPAKAVPKAIRQTFWRILLIYIFSITGGGHPLDGPHSARLLNEAATIASFTTVFKMANLPGADHAINAVLLTAVLSAGQSSFYASTRTLMAMGREGKMPVIFGRFNGRGVPLYALAFVTMIASIAFVSDCRHGCGRQVAGQPDCSKPSETPKTSIWKNIAHFVA</sequence>
<feature type="transmembrane region" description="Helical" evidence="7">
    <location>
        <begin position="32"/>
        <end position="53"/>
    </location>
</feature>
<reference evidence="9" key="1">
    <citation type="journal article" date="2020" name="Fungal Divers.">
        <title>Resolving the Mortierellaceae phylogeny through synthesis of multi-gene phylogenetics and phylogenomics.</title>
        <authorList>
            <person name="Vandepol N."/>
            <person name="Liber J."/>
            <person name="Desiro A."/>
            <person name="Na H."/>
            <person name="Kennedy M."/>
            <person name="Barry K."/>
            <person name="Grigoriev I.V."/>
            <person name="Miller A.N."/>
            <person name="O'Donnell K."/>
            <person name="Stajich J.E."/>
            <person name="Bonito G."/>
        </authorList>
    </citation>
    <scope>NUCLEOTIDE SEQUENCE</scope>
    <source>
        <strain evidence="9">NVP1</strain>
    </source>
</reference>
<keyword evidence="4" id="KW-0029">Amino-acid transport</keyword>
<dbReference type="PANTHER" id="PTHR43341:SF1">
    <property type="entry name" value="GENERAL AMINO-ACID PERMEASE GAP1"/>
    <property type="match status" value="1"/>
</dbReference>
<evidence type="ECO:0000256" key="6">
    <source>
        <dbReference type="ARBA" id="ARBA00023136"/>
    </source>
</evidence>
<evidence type="ECO:0000256" key="4">
    <source>
        <dbReference type="ARBA" id="ARBA00022970"/>
    </source>
</evidence>
<keyword evidence="10" id="KW-1185">Reference proteome</keyword>
<dbReference type="Gene3D" id="1.20.1740.10">
    <property type="entry name" value="Amino acid/polyamine transporter I"/>
    <property type="match status" value="1"/>
</dbReference>
<dbReference type="GO" id="GO:0015171">
    <property type="term" value="F:amino acid transmembrane transporter activity"/>
    <property type="evidence" value="ECO:0007669"/>
    <property type="project" value="TreeGrafter"/>
</dbReference>
<dbReference type="InterPro" id="IPR004841">
    <property type="entry name" value="AA-permease/SLC12A_dom"/>
</dbReference>
<comment type="subcellular location">
    <subcellularLocation>
        <location evidence="1">Membrane</location>
        <topology evidence="1">Multi-pass membrane protein</topology>
    </subcellularLocation>
</comment>
<dbReference type="EMBL" id="JAAAUY010000314">
    <property type="protein sequence ID" value="KAF9331570.1"/>
    <property type="molecule type" value="Genomic_DNA"/>
</dbReference>
<protein>
    <recommendedName>
        <fullName evidence="8">Amino acid permease/ SLC12A domain-containing protein</fullName>
    </recommendedName>
</protein>
<gene>
    <name evidence="9" type="ORF">BG006_005565</name>
</gene>
<dbReference type="InterPro" id="IPR050524">
    <property type="entry name" value="APC_YAT"/>
</dbReference>
<dbReference type="Proteomes" id="UP000696485">
    <property type="component" value="Unassembled WGS sequence"/>
</dbReference>
<name>A0A9P5VM83_9FUNG</name>
<feature type="transmembrane region" description="Helical" evidence="7">
    <location>
        <begin position="121"/>
        <end position="139"/>
    </location>
</feature>